<dbReference type="EMBL" id="ABEU02000017">
    <property type="status" value="NOT_ANNOTATED_CDS"/>
    <property type="molecule type" value="Genomic_DNA"/>
</dbReference>
<organism evidence="1 2">
    <name type="scientific">Physcomitrium patens</name>
    <name type="common">Spreading-leaved earth moss</name>
    <name type="synonym">Physcomitrella patens</name>
    <dbReference type="NCBI Taxonomy" id="3218"/>
    <lineage>
        <taxon>Eukaryota</taxon>
        <taxon>Viridiplantae</taxon>
        <taxon>Streptophyta</taxon>
        <taxon>Embryophyta</taxon>
        <taxon>Bryophyta</taxon>
        <taxon>Bryophytina</taxon>
        <taxon>Bryopsida</taxon>
        <taxon>Funariidae</taxon>
        <taxon>Funariales</taxon>
        <taxon>Funariaceae</taxon>
        <taxon>Physcomitrium</taxon>
    </lineage>
</organism>
<proteinExistence type="predicted"/>
<keyword evidence="2" id="KW-1185">Reference proteome</keyword>
<dbReference type="EnsemblPlants" id="Pp3c17_15540V3.3">
    <property type="protein sequence ID" value="PAC:32905706.CDS.1"/>
    <property type="gene ID" value="Pp3c17_15540"/>
</dbReference>
<name>A0A7I3YXT8_PHYPA</name>
<protein>
    <submittedName>
        <fullName evidence="1">Uncharacterized protein</fullName>
    </submittedName>
</protein>
<sequence>MKPFAGVLYVALTRTHRWTWWQQFILLIGSKFTISHDSFDFLDCSVSGFLCAQNPWSFEVNEILLPLSASANWIFCTGFEIGHVSFRFFFSNVETCGFLKQVLLVFTE</sequence>
<reference evidence="1 2" key="1">
    <citation type="journal article" date="2008" name="Science">
        <title>The Physcomitrella genome reveals evolutionary insights into the conquest of land by plants.</title>
        <authorList>
            <person name="Rensing S."/>
            <person name="Lang D."/>
            <person name="Zimmer A."/>
            <person name="Terry A."/>
            <person name="Salamov A."/>
            <person name="Shapiro H."/>
            <person name="Nishiyama T."/>
            <person name="Perroud P.-F."/>
            <person name="Lindquist E."/>
            <person name="Kamisugi Y."/>
            <person name="Tanahashi T."/>
            <person name="Sakakibara K."/>
            <person name="Fujita T."/>
            <person name="Oishi K."/>
            <person name="Shin-I T."/>
            <person name="Kuroki Y."/>
            <person name="Toyoda A."/>
            <person name="Suzuki Y."/>
            <person name="Hashimoto A."/>
            <person name="Yamaguchi K."/>
            <person name="Sugano A."/>
            <person name="Kohara Y."/>
            <person name="Fujiyama A."/>
            <person name="Anterola A."/>
            <person name="Aoki S."/>
            <person name="Ashton N."/>
            <person name="Barbazuk W.B."/>
            <person name="Barker E."/>
            <person name="Bennetzen J."/>
            <person name="Bezanilla M."/>
            <person name="Blankenship R."/>
            <person name="Cho S.H."/>
            <person name="Dutcher S."/>
            <person name="Estelle M."/>
            <person name="Fawcett J.A."/>
            <person name="Gundlach H."/>
            <person name="Hanada K."/>
            <person name="Heyl A."/>
            <person name="Hicks K.A."/>
            <person name="Hugh J."/>
            <person name="Lohr M."/>
            <person name="Mayer K."/>
            <person name="Melkozernov A."/>
            <person name="Murata T."/>
            <person name="Nelson D."/>
            <person name="Pils B."/>
            <person name="Prigge M."/>
            <person name="Reiss B."/>
            <person name="Renner T."/>
            <person name="Rombauts S."/>
            <person name="Rushton P."/>
            <person name="Sanderfoot A."/>
            <person name="Schween G."/>
            <person name="Shiu S.-H."/>
            <person name="Stueber K."/>
            <person name="Theodoulou F.L."/>
            <person name="Tu H."/>
            <person name="Van de Peer Y."/>
            <person name="Verrier P.J."/>
            <person name="Waters E."/>
            <person name="Wood A."/>
            <person name="Yang L."/>
            <person name="Cove D."/>
            <person name="Cuming A."/>
            <person name="Hasebe M."/>
            <person name="Lucas S."/>
            <person name="Mishler D.B."/>
            <person name="Reski R."/>
            <person name="Grigoriev I."/>
            <person name="Quatrano R.S."/>
            <person name="Boore J.L."/>
        </authorList>
    </citation>
    <scope>NUCLEOTIDE SEQUENCE [LARGE SCALE GENOMIC DNA]</scope>
    <source>
        <strain evidence="1 2">cv. Gransden 2004</strain>
    </source>
</reference>
<evidence type="ECO:0000313" key="1">
    <source>
        <dbReference type="EnsemblPlants" id="PAC:32905706.CDS.1"/>
    </source>
</evidence>
<accession>A0A7I3YXT8</accession>
<gene>
    <name evidence="1" type="primary">LOC112294055</name>
</gene>
<reference evidence="1" key="3">
    <citation type="submission" date="2020-12" db="UniProtKB">
        <authorList>
            <consortium name="EnsemblPlants"/>
        </authorList>
    </citation>
    <scope>IDENTIFICATION</scope>
</reference>
<dbReference type="AlphaFoldDB" id="A0A7I3YXT8"/>
<dbReference type="Proteomes" id="UP000006727">
    <property type="component" value="Chromosome 17"/>
</dbReference>
<reference evidence="1 2" key="2">
    <citation type="journal article" date="2018" name="Plant J.">
        <title>The Physcomitrella patens chromosome-scale assembly reveals moss genome structure and evolution.</title>
        <authorList>
            <person name="Lang D."/>
            <person name="Ullrich K.K."/>
            <person name="Murat F."/>
            <person name="Fuchs J."/>
            <person name="Jenkins J."/>
            <person name="Haas F.B."/>
            <person name="Piednoel M."/>
            <person name="Gundlach H."/>
            <person name="Van Bel M."/>
            <person name="Meyberg R."/>
            <person name="Vives C."/>
            <person name="Morata J."/>
            <person name="Symeonidi A."/>
            <person name="Hiss M."/>
            <person name="Muchero W."/>
            <person name="Kamisugi Y."/>
            <person name="Saleh O."/>
            <person name="Blanc G."/>
            <person name="Decker E.L."/>
            <person name="van Gessel N."/>
            <person name="Grimwood J."/>
            <person name="Hayes R.D."/>
            <person name="Graham S.W."/>
            <person name="Gunter L.E."/>
            <person name="McDaniel S.F."/>
            <person name="Hoernstein S.N.W."/>
            <person name="Larsson A."/>
            <person name="Li F.W."/>
            <person name="Perroud P.F."/>
            <person name="Phillips J."/>
            <person name="Ranjan P."/>
            <person name="Rokshar D.S."/>
            <person name="Rothfels C.J."/>
            <person name="Schneider L."/>
            <person name="Shu S."/>
            <person name="Stevenson D.W."/>
            <person name="Thummler F."/>
            <person name="Tillich M."/>
            <person name="Villarreal Aguilar J.C."/>
            <person name="Widiez T."/>
            <person name="Wong G.K."/>
            <person name="Wymore A."/>
            <person name="Zhang Y."/>
            <person name="Zimmer A.D."/>
            <person name="Quatrano R.S."/>
            <person name="Mayer K.F.X."/>
            <person name="Goodstein D."/>
            <person name="Casacuberta J.M."/>
            <person name="Vandepoele K."/>
            <person name="Reski R."/>
            <person name="Cuming A.C."/>
            <person name="Tuskan G.A."/>
            <person name="Maumus F."/>
            <person name="Salse J."/>
            <person name="Schmutz J."/>
            <person name="Rensing S.A."/>
        </authorList>
    </citation>
    <scope>NUCLEOTIDE SEQUENCE [LARGE SCALE GENOMIC DNA]</scope>
    <source>
        <strain evidence="1 2">cv. Gransden 2004</strain>
    </source>
</reference>
<dbReference type="Gramene" id="Pp3c17_15540V3.3">
    <property type="protein sequence ID" value="PAC:32905706.CDS.1"/>
    <property type="gene ID" value="Pp3c17_15540"/>
</dbReference>
<evidence type="ECO:0000313" key="2">
    <source>
        <dbReference type="Proteomes" id="UP000006727"/>
    </source>
</evidence>